<dbReference type="AlphaFoldDB" id="A0A099I8B8"/>
<name>A0A099I8B8_CLOIN</name>
<accession>A0A099I8B8</accession>
<proteinExistence type="predicted"/>
<comment type="caution">
    <text evidence="1">The sequence shown here is derived from an EMBL/GenBank/DDBJ whole genome shotgun (WGS) entry which is preliminary data.</text>
</comment>
<gene>
    <name evidence="1" type="ORF">CIAN88_10510</name>
</gene>
<reference evidence="1 2" key="1">
    <citation type="submission" date="2014-08" db="EMBL/GenBank/DDBJ databases">
        <title>Clostridium innocuum, an unnegligible vancomycin-resistant pathogen causing extra-intestinal infections.</title>
        <authorList>
            <person name="Feng Y."/>
            <person name="Chiu C.-H."/>
        </authorList>
    </citation>
    <scope>NUCLEOTIDE SEQUENCE [LARGE SCALE GENOMIC DNA]</scope>
    <source>
        <strain evidence="1 2">AN88</strain>
    </source>
</reference>
<sequence length="65" mass="7480">MKQYEYGNVAYIMKDVVLAVTMEHRDIINDYAAKGYRYAGMIPTEISANGCIRRMDLIFEKDGIL</sequence>
<organism evidence="1 2">
    <name type="scientific">Clostridium innocuum</name>
    <dbReference type="NCBI Taxonomy" id="1522"/>
    <lineage>
        <taxon>Bacteria</taxon>
        <taxon>Bacillati</taxon>
        <taxon>Bacillota</taxon>
        <taxon>Clostridia</taxon>
        <taxon>Eubacteriales</taxon>
        <taxon>Clostridiaceae</taxon>
        <taxon>Clostridium</taxon>
    </lineage>
</organism>
<dbReference type="Proteomes" id="UP000030008">
    <property type="component" value="Unassembled WGS sequence"/>
</dbReference>
<evidence type="ECO:0000313" key="1">
    <source>
        <dbReference type="EMBL" id="KGJ53168.1"/>
    </source>
</evidence>
<dbReference type="EMBL" id="JQIF01000044">
    <property type="protein sequence ID" value="KGJ53168.1"/>
    <property type="molecule type" value="Genomic_DNA"/>
</dbReference>
<dbReference type="RefSeq" id="WP_044905362.1">
    <property type="nucleotide sequence ID" value="NZ_CP022722.1"/>
</dbReference>
<protein>
    <submittedName>
        <fullName evidence="1">Uncharacterized protein</fullName>
    </submittedName>
</protein>
<evidence type="ECO:0000313" key="2">
    <source>
        <dbReference type="Proteomes" id="UP000030008"/>
    </source>
</evidence>